<dbReference type="Gramene" id="Pp3c19_5340V3.1">
    <property type="protein sequence ID" value="Pp3c19_5340V3.1"/>
    <property type="gene ID" value="Pp3c19_5340"/>
</dbReference>
<name>A0A2K1IXA7_PHYPA</name>
<keyword evidence="3" id="KW-1185">Reference proteome</keyword>
<evidence type="ECO:0000313" key="3">
    <source>
        <dbReference type="Proteomes" id="UP000006727"/>
    </source>
</evidence>
<evidence type="ECO:0000313" key="1">
    <source>
        <dbReference type="EMBL" id="PNR33909.1"/>
    </source>
</evidence>
<organism evidence="1">
    <name type="scientific">Physcomitrium patens</name>
    <name type="common">Spreading-leaved earth moss</name>
    <name type="synonym">Physcomitrella patens</name>
    <dbReference type="NCBI Taxonomy" id="3218"/>
    <lineage>
        <taxon>Eukaryota</taxon>
        <taxon>Viridiplantae</taxon>
        <taxon>Streptophyta</taxon>
        <taxon>Embryophyta</taxon>
        <taxon>Bryophyta</taxon>
        <taxon>Bryophytina</taxon>
        <taxon>Bryopsida</taxon>
        <taxon>Funariidae</taxon>
        <taxon>Funariales</taxon>
        <taxon>Funariaceae</taxon>
        <taxon>Physcomitrium</taxon>
    </lineage>
</organism>
<dbReference type="Proteomes" id="UP000006727">
    <property type="component" value="Chromosome 19"/>
</dbReference>
<gene>
    <name evidence="1" type="ORF">PHYPA_023725</name>
</gene>
<accession>A0A2K1IXA7</accession>
<dbReference type="EnsemblPlants" id="Pp3c19_5340V3.2">
    <property type="protein sequence ID" value="Pp3c19_5340V3.2"/>
    <property type="gene ID" value="Pp3c19_5340"/>
</dbReference>
<dbReference type="EnsemblPlants" id="Pp3c19_5340V3.1">
    <property type="protein sequence ID" value="Pp3c19_5340V3.1"/>
    <property type="gene ID" value="Pp3c19_5340"/>
</dbReference>
<dbReference type="AlphaFoldDB" id="A0A2K1IXA7"/>
<dbReference type="Gramene" id="Pp3c19_5340V3.2">
    <property type="protein sequence ID" value="Pp3c19_5340V3.2"/>
    <property type="gene ID" value="Pp3c19_5340"/>
</dbReference>
<sequence length="321" mass="36598">MTRMDPLGPQCASTLANWDLNPRARPGHHLAVLAWPDTWHEVNKDRDRAKSCVEIHFMYWVCLASEETSATPRAFPRLLRHRRFNQNLRKGVDRLESFTKKLKRQLPQKTQIKKHGNIKSIKTKVKSSSSSCGAETNPTITNTTRSLQLPETLASSSFVGWMKLRNYFGDERKRASERERETELPEIVGFRQGIVCAHDAAIDSSEEVRESASIKRTALATAVFALLHSPRSSPPPRSPSPSICVLASVTFRNWIHSFRFFSRRCSASASSFAPCRCAISVPFDALKLLWALFGVSCERERERERERESLEEHLMEVAKCW</sequence>
<dbReference type="InParanoid" id="A0A2K1IXA7"/>
<reference evidence="2" key="3">
    <citation type="submission" date="2020-12" db="UniProtKB">
        <authorList>
            <consortium name="EnsemblPlants"/>
        </authorList>
    </citation>
    <scope>IDENTIFICATION</scope>
</reference>
<protein>
    <submittedName>
        <fullName evidence="1 2">Uncharacterized protein</fullName>
    </submittedName>
</protein>
<reference evidence="1 3" key="2">
    <citation type="journal article" date="2018" name="Plant J.">
        <title>The Physcomitrella patens chromosome-scale assembly reveals moss genome structure and evolution.</title>
        <authorList>
            <person name="Lang D."/>
            <person name="Ullrich K.K."/>
            <person name="Murat F."/>
            <person name="Fuchs J."/>
            <person name="Jenkins J."/>
            <person name="Haas F.B."/>
            <person name="Piednoel M."/>
            <person name="Gundlach H."/>
            <person name="Van Bel M."/>
            <person name="Meyberg R."/>
            <person name="Vives C."/>
            <person name="Morata J."/>
            <person name="Symeonidi A."/>
            <person name="Hiss M."/>
            <person name="Muchero W."/>
            <person name="Kamisugi Y."/>
            <person name="Saleh O."/>
            <person name="Blanc G."/>
            <person name="Decker E.L."/>
            <person name="van Gessel N."/>
            <person name="Grimwood J."/>
            <person name="Hayes R.D."/>
            <person name="Graham S.W."/>
            <person name="Gunter L.E."/>
            <person name="McDaniel S.F."/>
            <person name="Hoernstein S.N.W."/>
            <person name="Larsson A."/>
            <person name="Li F.W."/>
            <person name="Perroud P.F."/>
            <person name="Phillips J."/>
            <person name="Ranjan P."/>
            <person name="Rokshar D.S."/>
            <person name="Rothfels C.J."/>
            <person name="Schneider L."/>
            <person name="Shu S."/>
            <person name="Stevenson D.W."/>
            <person name="Thummler F."/>
            <person name="Tillich M."/>
            <person name="Villarreal Aguilar J.C."/>
            <person name="Widiez T."/>
            <person name="Wong G.K."/>
            <person name="Wymore A."/>
            <person name="Zhang Y."/>
            <person name="Zimmer A.D."/>
            <person name="Quatrano R.S."/>
            <person name="Mayer K.F.X."/>
            <person name="Goodstein D."/>
            <person name="Casacuberta J.M."/>
            <person name="Vandepoele K."/>
            <person name="Reski R."/>
            <person name="Cuming A.C."/>
            <person name="Tuskan G.A."/>
            <person name="Maumus F."/>
            <person name="Salse J."/>
            <person name="Schmutz J."/>
            <person name="Rensing S.A."/>
        </authorList>
    </citation>
    <scope>NUCLEOTIDE SEQUENCE [LARGE SCALE GENOMIC DNA]</scope>
    <source>
        <strain evidence="2 3">cv. Gransden 2004</strain>
    </source>
</reference>
<proteinExistence type="predicted"/>
<reference evidence="1 3" key="1">
    <citation type="journal article" date="2008" name="Science">
        <title>The Physcomitrella genome reveals evolutionary insights into the conquest of land by plants.</title>
        <authorList>
            <person name="Rensing S."/>
            <person name="Lang D."/>
            <person name="Zimmer A."/>
            <person name="Terry A."/>
            <person name="Salamov A."/>
            <person name="Shapiro H."/>
            <person name="Nishiyama T."/>
            <person name="Perroud P.-F."/>
            <person name="Lindquist E."/>
            <person name="Kamisugi Y."/>
            <person name="Tanahashi T."/>
            <person name="Sakakibara K."/>
            <person name="Fujita T."/>
            <person name="Oishi K."/>
            <person name="Shin-I T."/>
            <person name="Kuroki Y."/>
            <person name="Toyoda A."/>
            <person name="Suzuki Y."/>
            <person name="Hashimoto A."/>
            <person name="Yamaguchi K."/>
            <person name="Sugano A."/>
            <person name="Kohara Y."/>
            <person name="Fujiyama A."/>
            <person name="Anterola A."/>
            <person name="Aoki S."/>
            <person name="Ashton N."/>
            <person name="Barbazuk W.B."/>
            <person name="Barker E."/>
            <person name="Bennetzen J."/>
            <person name="Bezanilla M."/>
            <person name="Blankenship R."/>
            <person name="Cho S.H."/>
            <person name="Dutcher S."/>
            <person name="Estelle M."/>
            <person name="Fawcett J.A."/>
            <person name="Gundlach H."/>
            <person name="Hanada K."/>
            <person name="Heyl A."/>
            <person name="Hicks K.A."/>
            <person name="Hugh J."/>
            <person name="Lohr M."/>
            <person name="Mayer K."/>
            <person name="Melkozernov A."/>
            <person name="Murata T."/>
            <person name="Nelson D."/>
            <person name="Pils B."/>
            <person name="Prigge M."/>
            <person name="Reiss B."/>
            <person name="Renner T."/>
            <person name="Rombauts S."/>
            <person name="Rushton P."/>
            <person name="Sanderfoot A."/>
            <person name="Schween G."/>
            <person name="Shiu S.-H."/>
            <person name="Stueber K."/>
            <person name="Theodoulou F.L."/>
            <person name="Tu H."/>
            <person name="Van de Peer Y."/>
            <person name="Verrier P.J."/>
            <person name="Waters E."/>
            <person name="Wood A."/>
            <person name="Yang L."/>
            <person name="Cove D."/>
            <person name="Cuming A."/>
            <person name="Hasebe M."/>
            <person name="Lucas S."/>
            <person name="Mishler D.B."/>
            <person name="Reski R."/>
            <person name="Grigoriev I."/>
            <person name="Quatrano R.S."/>
            <person name="Boore J.L."/>
        </authorList>
    </citation>
    <scope>NUCLEOTIDE SEQUENCE [LARGE SCALE GENOMIC DNA]</scope>
    <source>
        <strain evidence="2 3">cv. Gransden 2004</strain>
    </source>
</reference>
<dbReference type="EMBL" id="ABEU02000019">
    <property type="protein sequence ID" value="PNR33909.1"/>
    <property type="molecule type" value="Genomic_DNA"/>
</dbReference>
<evidence type="ECO:0000313" key="2">
    <source>
        <dbReference type="EnsemblPlants" id="Pp3c19_5340V3.1"/>
    </source>
</evidence>